<evidence type="ECO:0000313" key="2">
    <source>
        <dbReference type="Proteomes" id="UP000194903"/>
    </source>
</evidence>
<name>A0A252F610_9FIRM</name>
<gene>
    <name evidence="1" type="ORF">CBW42_03940</name>
</gene>
<sequence>MKIERYFYSEAKAEWEQQLEKMRRHQEALYLSEDRSDAGAEETDVEEESAYMEWISEVMDESKNTFPADQPPICTIANPKKYSEFRGLVNEAIELARAVRANLLVNVENLTASIILVGDDMAFAGEEKQILDRLTESADDVDVKLSVDVGDGSPTDIDGIVQMEFWFDFYEEVEMEE</sequence>
<dbReference type="AlphaFoldDB" id="A0A252F610"/>
<dbReference type="RefSeq" id="WP_087017992.1">
    <property type="nucleotide sequence ID" value="NZ_NHOC01000003.1"/>
</dbReference>
<organism evidence="1 2">
    <name type="scientific">Butyricicoccus porcorum</name>
    <dbReference type="NCBI Taxonomy" id="1945634"/>
    <lineage>
        <taxon>Bacteria</taxon>
        <taxon>Bacillati</taxon>
        <taxon>Bacillota</taxon>
        <taxon>Clostridia</taxon>
        <taxon>Eubacteriales</taxon>
        <taxon>Butyricicoccaceae</taxon>
        <taxon>Butyricicoccus</taxon>
    </lineage>
</organism>
<comment type="caution">
    <text evidence="1">The sequence shown here is derived from an EMBL/GenBank/DDBJ whole genome shotgun (WGS) entry which is preliminary data.</text>
</comment>
<dbReference type="EMBL" id="NHOC01000003">
    <property type="protein sequence ID" value="OUM21194.1"/>
    <property type="molecule type" value="Genomic_DNA"/>
</dbReference>
<evidence type="ECO:0000313" key="1">
    <source>
        <dbReference type="EMBL" id="OUM21194.1"/>
    </source>
</evidence>
<keyword evidence="2" id="KW-1185">Reference proteome</keyword>
<reference evidence="1 2" key="1">
    <citation type="submission" date="2017-05" db="EMBL/GenBank/DDBJ databases">
        <title>Butyricicoccus porcorum sp. nov. a butyrate-producing bacterium from the swine intestinal tract.</title>
        <authorList>
            <person name="Trachsel J."/>
            <person name="Humphrey S."/>
            <person name="Allen H.K."/>
        </authorList>
    </citation>
    <scope>NUCLEOTIDE SEQUENCE [LARGE SCALE GENOMIC DNA]</scope>
    <source>
        <strain evidence="1">BB10</strain>
    </source>
</reference>
<accession>A0A252F610</accession>
<proteinExistence type="predicted"/>
<dbReference type="Proteomes" id="UP000194903">
    <property type="component" value="Unassembled WGS sequence"/>
</dbReference>
<protein>
    <submittedName>
        <fullName evidence="1">Uncharacterized protein</fullName>
    </submittedName>
</protein>